<feature type="domain" description="SAM" evidence="2">
    <location>
        <begin position="35"/>
        <end position="98"/>
    </location>
</feature>
<dbReference type="CDD" id="cd09487">
    <property type="entry name" value="SAM_superfamily"/>
    <property type="match status" value="1"/>
</dbReference>
<dbReference type="PROSITE" id="PS50105">
    <property type="entry name" value="SAM_DOMAIN"/>
    <property type="match status" value="1"/>
</dbReference>
<comment type="caution">
    <text evidence="3">The sequence shown here is derived from an EMBL/GenBank/DDBJ whole genome shotgun (WGS) entry which is preliminary data.</text>
</comment>
<dbReference type="InterPro" id="IPR001660">
    <property type="entry name" value="SAM"/>
</dbReference>
<dbReference type="AlphaFoldDB" id="A0A9Q1JYT5"/>
<name>A0A9Q1JYT5_9CARY</name>
<organism evidence="3 4">
    <name type="scientific">Carnegiea gigantea</name>
    <dbReference type="NCBI Taxonomy" id="171969"/>
    <lineage>
        <taxon>Eukaryota</taxon>
        <taxon>Viridiplantae</taxon>
        <taxon>Streptophyta</taxon>
        <taxon>Embryophyta</taxon>
        <taxon>Tracheophyta</taxon>
        <taxon>Spermatophyta</taxon>
        <taxon>Magnoliopsida</taxon>
        <taxon>eudicotyledons</taxon>
        <taxon>Gunneridae</taxon>
        <taxon>Pentapetalae</taxon>
        <taxon>Caryophyllales</taxon>
        <taxon>Cactineae</taxon>
        <taxon>Cactaceae</taxon>
        <taxon>Cactoideae</taxon>
        <taxon>Echinocereeae</taxon>
        <taxon>Carnegiea</taxon>
    </lineage>
</organism>
<dbReference type="SUPFAM" id="SSF56281">
    <property type="entry name" value="Metallo-hydrolase/oxidoreductase"/>
    <property type="match status" value="1"/>
</dbReference>
<evidence type="ECO:0000313" key="3">
    <source>
        <dbReference type="EMBL" id="KAJ8433613.1"/>
    </source>
</evidence>
<feature type="region of interest" description="Disordered" evidence="1">
    <location>
        <begin position="135"/>
        <end position="158"/>
    </location>
</feature>
<dbReference type="PANTHER" id="PTHR23240">
    <property type="entry name" value="DNA CROSS-LINK REPAIR PROTEIN PSO2/SNM1-RELATED"/>
    <property type="match status" value="1"/>
</dbReference>
<dbReference type="InterPro" id="IPR036866">
    <property type="entry name" value="RibonucZ/Hydroxyglut_hydro"/>
</dbReference>
<dbReference type="Proteomes" id="UP001153076">
    <property type="component" value="Unassembled WGS sequence"/>
</dbReference>
<evidence type="ECO:0000313" key="4">
    <source>
        <dbReference type="Proteomes" id="UP001153076"/>
    </source>
</evidence>
<dbReference type="SUPFAM" id="SSF47769">
    <property type="entry name" value="SAM/Pointed domain"/>
    <property type="match status" value="1"/>
</dbReference>
<dbReference type="Gene3D" id="3.60.15.10">
    <property type="entry name" value="Ribonuclease Z/Hydroxyacylglutathione hydrolase-like"/>
    <property type="match status" value="1"/>
</dbReference>
<dbReference type="GO" id="GO:0035312">
    <property type="term" value="F:5'-3' DNA exonuclease activity"/>
    <property type="evidence" value="ECO:0007669"/>
    <property type="project" value="TreeGrafter"/>
</dbReference>
<dbReference type="Gene3D" id="1.10.150.50">
    <property type="entry name" value="Transcription Factor, Ets-1"/>
    <property type="match status" value="1"/>
</dbReference>
<dbReference type="GO" id="GO:0003684">
    <property type="term" value="F:damaged DNA binding"/>
    <property type="evidence" value="ECO:0007669"/>
    <property type="project" value="TreeGrafter"/>
</dbReference>
<dbReference type="Pfam" id="PF00536">
    <property type="entry name" value="SAM_1"/>
    <property type="match status" value="1"/>
</dbReference>
<dbReference type="OrthoDB" id="262529at2759"/>
<feature type="compositionally biased region" description="Polar residues" evidence="1">
    <location>
        <begin position="135"/>
        <end position="153"/>
    </location>
</feature>
<gene>
    <name evidence="3" type="ORF">Cgig2_023552</name>
</gene>
<dbReference type="GO" id="GO:0036297">
    <property type="term" value="P:interstrand cross-link repair"/>
    <property type="evidence" value="ECO:0007669"/>
    <property type="project" value="TreeGrafter"/>
</dbReference>
<keyword evidence="4" id="KW-1185">Reference proteome</keyword>
<dbReference type="InterPro" id="IPR013761">
    <property type="entry name" value="SAM/pointed_sf"/>
</dbReference>
<accession>A0A9Q1JYT5</accession>
<dbReference type="GO" id="GO:0006303">
    <property type="term" value="P:double-strand break repair via nonhomologous end joining"/>
    <property type="evidence" value="ECO:0007669"/>
    <property type="project" value="TreeGrafter"/>
</dbReference>
<protein>
    <recommendedName>
        <fullName evidence="2">SAM domain-containing protein</fullName>
    </recommendedName>
</protein>
<evidence type="ECO:0000259" key="2">
    <source>
        <dbReference type="PROSITE" id="PS50105"/>
    </source>
</evidence>
<sequence length="288" mass="32515">MLCFLQEIPNLVAEKQQLPLHSAHRPFVQSPVQAANVTSVIEWLHSLGLGKYEAAFTQQEIDWDSLQWLTEEDLIAIGVTALGPRKKIVQSIKELRKKDKASTESTNYDSDYTVDSAKKLAANRLITDYFSSPSVGKNQNLASSRKPQTGKPQSTRRHQVLVKNSRNGKNKVVPSWCSIPGTPFRVDAFQYLRRDCSHWFLTHFHIDRSCFLHTDYQGLTRSFTYGKIYCSKVTAKLVNAKIGIPWERLQVMPLNEKINIAGVDVTCYDANHCPGAIVILFEPPNGKV</sequence>
<dbReference type="PANTHER" id="PTHR23240:SF6">
    <property type="entry name" value="DNA CROSS-LINK REPAIR 1A PROTEIN"/>
    <property type="match status" value="1"/>
</dbReference>
<dbReference type="CDD" id="cd16273">
    <property type="entry name" value="SNM1A-1C-like_MBL-fold"/>
    <property type="match status" value="1"/>
</dbReference>
<dbReference type="EMBL" id="JAKOGI010000527">
    <property type="protein sequence ID" value="KAJ8433613.1"/>
    <property type="molecule type" value="Genomic_DNA"/>
</dbReference>
<reference evidence="3" key="1">
    <citation type="submission" date="2022-04" db="EMBL/GenBank/DDBJ databases">
        <title>Carnegiea gigantea Genome sequencing and assembly v2.</title>
        <authorList>
            <person name="Copetti D."/>
            <person name="Sanderson M.J."/>
            <person name="Burquez A."/>
            <person name="Wojciechowski M.F."/>
        </authorList>
    </citation>
    <scope>NUCLEOTIDE SEQUENCE</scope>
    <source>
        <strain evidence="3">SGP5-SGP5p</strain>
        <tissue evidence="3">Aerial part</tissue>
    </source>
</reference>
<evidence type="ECO:0000256" key="1">
    <source>
        <dbReference type="SAM" id="MobiDB-lite"/>
    </source>
</evidence>
<proteinExistence type="predicted"/>
<dbReference type="SMART" id="SM00454">
    <property type="entry name" value="SAM"/>
    <property type="match status" value="1"/>
</dbReference>